<reference evidence="1 2" key="1">
    <citation type="journal article" date="2019" name="Nat. Ecol. Evol.">
        <title>Megaphylogeny resolves global patterns of mushroom evolution.</title>
        <authorList>
            <person name="Varga T."/>
            <person name="Krizsan K."/>
            <person name="Foldi C."/>
            <person name="Dima B."/>
            <person name="Sanchez-Garcia M."/>
            <person name="Sanchez-Ramirez S."/>
            <person name="Szollosi G.J."/>
            <person name="Szarkandi J.G."/>
            <person name="Papp V."/>
            <person name="Albert L."/>
            <person name="Andreopoulos W."/>
            <person name="Angelini C."/>
            <person name="Antonin V."/>
            <person name="Barry K.W."/>
            <person name="Bougher N.L."/>
            <person name="Buchanan P."/>
            <person name="Buyck B."/>
            <person name="Bense V."/>
            <person name="Catcheside P."/>
            <person name="Chovatia M."/>
            <person name="Cooper J."/>
            <person name="Damon W."/>
            <person name="Desjardin D."/>
            <person name="Finy P."/>
            <person name="Geml J."/>
            <person name="Haridas S."/>
            <person name="Hughes K."/>
            <person name="Justo A."/>
            <person name="Karasinski D."/>
            <person name="Kautmanova I."/>
            <person name="Kiss B."/>
            <person name="Kocsube S."/>
            <person name="Kotiranta H."/>
            <person name="LaButti K.M."/>
            <person name="Lechner B.E."/>
            <person name="Liimatainen K."/>
            <person name="Lipzen A."/>
            <person name="Lukacs Z."/>
            <person name="Mihaltcheva S."/>
            <person name="Morgado L.N."/>
            <person name="Niskanen T."/>
            <person name="Noordeloos M.E."/>
            <person name="Ohm R.A."/>
            <person name="Ortiz-Santana B."/>
            <person name="Ovrebo C."/>
            <person name="Racz N."/>
            <person name="Riley R."/>
            <person name="Savchenko A."/>
            <person name="Shiryaev A."/>
            <person name="Soop K."/>
            <person name="Spirin V."/>
            <person name="Szebenyi C."/>
            <person name="Tomsovsky M."/>
            <person name="Tulloss R.E."/>
            <person name="Uehling J."/>
            <person name="Grigoriev I.V."/>
            <person name="Vagvolgyi C."/>
            <person name="Papp T."/>
            <person name="Martin F.M."/>
            <person name="Miettinen O."/>
            <person name="Hibbett D.S."/>
            <person name="Nagy L.G."/>
        </authorList>
    </citation>
    <scope>NUCLEOTIDE SEQUENCE [LARGE SCALE GENOMIC DNA]</scope>
    <source>
        <strain evidence="1 2">HHB13444</strain>
    </source>
</reference>
<gene>
    <name evidence="1" type="ORF">K466DRAFT_607817</name>
</gene>
<organism evidence="1 2">
    <name type="scientific">Polyporus arcularius HHB13444</name>
    <dbReference type="NCBI Taxonomy" id="1314778"/>
    <lineage>
        <taxon>Eukaryota</taxon>
        <taxon>Fungi</taxon>
        <taxon>Dikarya</taxon>
        <taxon>Basidiomycota</taxon>
        <taxon>Agaricomycotina</taxon>
        <taxon>Agaricomycetes</taxon>
        <taxon>Polyporales</taxon>
        <taxon>Polyporaceae</taxon>
        <taxon>Polyporus</taxon>
    </lineage>
</organism>
<protein>
    <submittedName>
        <fullName evidence="1">Uncharacterized protein</fullName>
    </submittedName>
</protein>
<accession>A0A5C3NM15</accession>
<name>A0A5C3NM15_9APHY</name>
<evidence type="ECO:0000313" key="1">
    <source>
        <dbReference type="EMBL" id="TFK77699.1"/>
    </source>
</evidence>
<dbReference type="Proteomes" id="UP000308197">
    <property type="component" value="Unassembled WGS sequence"/>
</dbReference>
<evidence type="ECO:0000313" key="2">
    <source>
        <dbReference type="Proteomes" id="UP000308197"/>
    </source>
</evidence>
<dbReference type="EMBL" id="ML213273">
    <property type="protein sequence ID" value="TFK77699.1"/>
    <property type="molecule type" value="Genomic_DNA"/>
</dbReference>
<feature type="non-terminal residue" evidence="1">
    <location>
        <position position="59"/>
    </location>
</feature>
<dbReference type="InParanoid" id="A0A5C3NM15"/>
<proteinExistence type="predicted"/>
<dbReference type="STRING" id="1314778.A0A5C3NM15"/>
<dbReference type="AlphaFoldDB" id="A0A5C3NM15"/>
<keyword evidence="2" id="KW-1185">Reference proteome</keyword>
<sequence length="59" mass="6719">MSDEAKPVANFRRILPVDGTEELLQLDGDRLEFFRSTTGINDVDELKKHIVAVQRAAYE</sequence>